<feature type="compositionally biased region" description="Basic and acidic residues" evidence="6">
    <location>
        <begin position="57"/>
        <end position="68"/>
    </location>
</feature>
<dbReference type="PANTHER" id="PTHR19432">
    <property type="entry name" value="SUGAR TRANSPORTER"/>
    <property type="match status" value="1"/>
</dbReference>
<evidence type="ECO:0000313" key="8">
    <source>
        <dbReference type="EMBL" id="KAK2070080.1"/>
    </source>
</evidence>
<accession>A0AAD9MCM5</accession>
<comment type="caution">
    <text evidence="8">The sequence shown here is derived from an EMBL/GenBank/DDBJ whole genome shotgun (WGS) entry which is preliminary data.</text>
</comment>
<feature type="compositionally biased region" description="Acidic residues" evidence="6">
    <location>
        <begin position="542"/>
        <end position="564"/>
    </location>
</feature>
<keyword evidence="9" id="KW-1185">Reference proteome</keyword>
<evidence type="ECO:0000256" key="1">
    <source>
        <dbReference type="ARBA" id="ARBA00004141"/>
    </source>
</evidence>
<dbReference type="InterPro" id="IPR036259">
    <property type="entry name" value="MFS_trans_sf"/>
</dbReference>
<organism evidence="8 9">
    <name type="scientific">Phyllachora maydis</name>
    <dbReference type="NCBI Taxonomy" id="1825666"/>
    <lineage>
        <taxon>Eukaryota</taxon>
        <taxon>Fungi</taxon>
        <taxon>Dikarya</taxon>
        <taxon>Ascomycota</taxon>
        <taxon>Pezizomycotina</taxon>
        <taxon>Sordariomycetes</taxon>
        <taxon>Sordariomycetidae</taxon>
        <taxon>Phyllachorales</taxon>
        <taxon>Phyllachoraceae</taxon>
        <taxon>Phyllachora</taxon>
    </lineage>
</organism>
<evidence type="ECO:0000256" key="2">
    <source>
        <dbReference type="ARBA" id="ARBA00022448"/>
    </source>
</evidence>
<comment type="subcellular location">
    <subcellularLocation>
        <location evidence="1">Membrane</location>
        <topology evidence="1">Multi-pass membrane protein</topology>
    </subcellularLocation>
</comment>
<feature type="transmembrane region" description="Helical" evidence="7">
    <location>
        <begin position="480"/>
        <end position="501"/>
    </location>
</feature>
<feature type="transmembrane region" description="Helical" evidence="7">
    <location>
        <begin position="578"/>
        <end position="598"/>
    </location>
</feature>
<dbReference type="GO" id="GO:0005886">
    <property type="term" value="C:plasma membrane"/>
    <property type="evidence" value="ECO:0007669"/>
    <property type="project" value="TreeGrafter"/>
</dbReference>
<feature type="transmembrane region" description="Helical" evidence="7">
    <location>
        <begin position="365"/>
        <end position="387"/>
    </location>
</feature>
<keyword evidence="3 7" id="KW-0812">Transmembrane</keyword>
<gene>
    <name evidence="8" type="ORF">P8C59_004610</name>
</gene>
<feature type="transmembrane region" description="Helical" evidence="7">
    <location>
        <begin position="415"/>
        <end position="436"/>
    </location>
</feature>
<keyword evidence="4 7" id="KW-1133">Transmembrane helix</keyword>
<dbReference type="SUPFAM" id="SSF103473">
    <property type="entry name" value="MFS general substrate transporter"/>
    <property type="match status" value="1"/>
</dbReference>
<keyword evidence="5 7" id="KW-0472">Membrane</keyword>
<feature type="transmembrane region" description="Helical" evidence="7">
    <location>
        <begin position="111"/>
        <end position="130"/>
    </location>
</feature>
<proteinExistence type="predicted"/>
<dbReference type="PANTHER" id="PTHR19432:SF35">
    <property type="entry name" value="SOLUTE CARRIER FAMILY 45 MEMBER 3 ISOFORM X1"/>
    <property type="match status" value="1"/>
</dbReference>
<feature type="region of interest" description="Disordered" evidence="6">
    <location>
        <begin position="636"/>
        <end position="709"/>
    </location>
</feature>
<evidence type="ECO:0000256" key="4">
    <source>
        <dbReference type="ARBA" id="ARBA00022989"/>
    </source>
</evidence>
<evidence type="ECO:0000313" key="9">
    <source>
        <dbReference type="Proteomes" id="UP001217918"/>
    </source>
</evidence>
<feature type="transmembrane region" description="Helical" evidence="7">
    <location>
        <begin position="183"/>
        <end position="202"/>
    </location>
</feature>
<feature type="region of interest" description="Disordered" evidence="6">
    <location>
        <begin position="24"/>
        <end position="86"/>
    </location>
</feature>
<name>A0AAD9MCM5_9PEZI</name>
<evidence type="ECO:0000256" key="6">
    <source>
        <dbReference type="SAM" id="MobiDB-lite"/>
    </source>
</evidence>
<feature type="transmembrane region" description="Helical" evidence="7">
    <location>
        <begin position="222"/>
        <end position="241"/>
    </location>
</feature>
<evidence type="ECO:0000256" key="7">
    <source>
        <dbReference type="SAM" id="Phobius"/>
    </source>
</evidence>
<dbReference type="Gene3D" id="1.20.1250.20">
    <property type="entry name" value="MFS general substrate transporter like domains"/>
    <property type="match status" value="1"/>
</dbReference>
<feature type="transmembrane region" description="Helical" evidence="7">
    <location>
        <begin position="302"/>
        <end position="322"/>
    </location>
</feature>
<reference evidence="8" key="1">
    <citation type="journal article" date="2023" name="Mol. Plant Microbe Interact.">
        <title>Elucidating the Obligate Nature and Biological Capacity of an Invasive Fungal Corn Pathogen.</title>
        <authorList>
            <person name="MacCready J.S."/>
            <person name="Roggenkamp E.M."/>
            <person name="Gdanetz K."/>
            <person name="Chilvers M.I."/>
        </authorList>
    </citation>
    <scope>NUCLEOTIDE SEQUENCE</scope>
    <source>
        <strain evidence="8">PM02</strain>
    </source>
</reference>
<dbReference type="InterPro" id="IPR011701">
    <property type="entry name" value="MFS"/>
</dbReference>
<dbReference type="Pfam" id="PF07690">
    <property type="entry name" value="MFS_1"/>
    <property type="match status" value="1"/>
</dbReference>
<evidence type="ECO:0000256" key="5">
    <source>
        <dbReference type="ARBA" id="ARBA00023136"/>
    </source>
</evidence>
<evidence type="ECO:0000256" key="3">
    <source>
        <dbReference type="ARBA" id="ARBA00022692"/>
    </source>
</evidence>
<keyword evidence="2" id="KW-0813">Transport</keyword>
<feature type="compositionally biased region" description="Polar residues" evidence="6">
    <location>
        <begin position="72"/>
        <end position="86"/>
    </location>
</feature>
<sequence>MPPSFSPASQPASQCRGEEVVLKLMTSSLAEHPSGASTEAEAAGPPLAITSSVRRNGSVERARPDSHKGRGQQAQPDEQSSLLSTADGNGHGYFDGAAPNQEEHFKATKSFWSLILLTISIGGLQIAWSVELSNGSPYLLSLGLSKSLMALVWIAGPLSGTLVQPYVGMLSDKCRIPWGKRKPFMVGGTVATIASLMCLGWTREIVGGFLSPFGADLESKGVKNTILCFAVAWVYILDFAINTVQASIRAFIVDCAPAQQQEAANAMASRMTGVGNIIGYIAGYVNLPQIVWFFGDTQFKDLCAIASFALAATIALSCLTIRERDPRLEGPPPKDKAGVFAFFAKIFVSIRRLPPQTAKVCMVQFCAWIGFFPMLFYTSSFISEIYVEPYLEENPHRSDEELDVLYERGTRVGTFALLVFAIVSLATNIFLPFLIAPTYDSVPIEQAAEMKEYEPRQKSWVDLFVIPGFTLRRAWMMSQVLFTVCMFCTVFVRTVAAATALIGLVGITWALTLWAPWAIISAEIALRDAERRARQQGGDEYYNYDDDDDDDEDDGEGEGEGDEEAADQAGVILGIHNMAIAAPQIIATVASSFIFNIFQKPRGTPGDRSISIVLALGGITVFVSAFFIYRIQDGPTTAEESDDDEYSAIEQGEGDSSTGIAPPTPGEPATPGGTRRPGHSRTKSYEQLPRASLQRAHLVRNKSFGGAEY</sequence>
<feature type="transmembrane region" description="Helical" evidence="7">
    <location>
        <begin position="150"/>
        <end position="171"/>
    </location>
</feature>
<feature type="region of interest" description="Disordered" evidence="6">
    <location>
        <begin position="537"/>
        <end position="564"/>
    </location>
</feature>
<dbReference type="EMBL" id="JAQQPM010000003">
    <property type="protein sequence ID" value="KAK2070080.1"/>
    <property type="molecule type" value="Genomic_DNA"/>
</dbReference>
<evidence type="ECO:0008006" key="10">
    <source>
        <dbReference type="Google" id="ProtNLM"/>
    </source>
</evidence>
<feature type="transmembrane region" description="Helical" evidence="7">
    <location>
        <begin position="610"/>
        <end position="629"/>
    </location>
</feature>
<dbReference type="GO" id="GO:0008506">
    <property type="term" value="F:sucrose:proton symporter activity"/>
    <property type="evidence" value="ECO:0007669"/>
    <property type="project" value="TreeGrafter"/>
</dbReference>
<protein>
    <recommendedName>
        <fullName evidence="10">Sucrose transporter</fullName>
    </recommendedName>
</protein>
<feature type="transmembrane region" description="Helical" evidence="7">
    <location>
        <begin position="507"/>
        <end position="526"/>
    </location>
</feature>
<dbReference type="AlphaFoldDB" id="A0AAD9MCM5"/>
<dbReference type="Proteomes" id="UP001217918">
    <property type="component" value="Unassembled WGS sequence"/>
</dbReference>